<dbReference type="GO" id="GO:0003676">
    <property type="term" value="F:nucleic acid binding"/>
    <property type="evidence" value="ECO:0007669"/>
    <property type="project" value="InterPro"/>
</dbReference>
<dbReference type="InterPro" id="IPR036397">
    <property type="entry name" value="RNaseH_sf"/>
</dbReference>
<dbReference type="CDD" id="cd09272">
    <property type="entry name" value="RNase_HI_RT_Ty1"/>
    <property type="match status" value="1"/>
</dbReference>
<proteinExistence type="predicted"/>
<evidence type="ECO:0000259" key="1">
    <source>
        <dbReference type="PROSITE" id="PS50994"/>
    </source>
</evidence>
<dbReference type="Proteomes" id="UP000326396">
    <property type="component" value="Linkage Group LG6"/>
</dbReference>
<dbReference type="PANTHER" id="PTHR11439:SF491">
    <property type="entry name" value="INTEGRASE CATALYTIC DOMAIN-CONTAINING PROTEIN"/>
    <property type="match status" value="1"/>
</dbReference>
<dbReference type="InterPro" id="IPR012337">
    <property type="entry name" value="RNaseH-like_sf"/>
</dbReference>
<name>A0A5N6ME75_9ASTR</name>
<dbReference type="GO" id="GO:0015074">
    <property type="term" value="P:DNA integration"/>
    <property type="evidence" value="ECO:0007669"/>
    <property type="project" value="InterPro"/>
</dbReference>
<evidence type="ECO:0000313" key="3">
    <source>
        <dbReference type="Proteomes" id="UP000326396"/>
    </source>
</evidence>
<protein>
    <recommendedName>
        <fullName evidence="1">Integrase catalytic domain-containing protein</fullName>
    </recommendedName>
</protein>
<dbReference type="Pfam" id="PF07727">
    <property type="entry name" value="RVT_2"/>
    <property type="match status" value="1"/>
</dbReference>
<gene>
    <name evidence="2" type="ORF">E3N88_33569</name>
</gene>
<dbReference type="PROSITE" id="PS50994">
    <property type="entry name" value="INTEGRASE"/>
    <property type="match status" value="1"/>
</dbReference>
<dbReference type="InterPro" id="IPR013103">
    <property type="entry name" value="RVT_2"/>
</dbReference>
<dbReference type="PANTHER" id="PTHR11439">
    <property type="entry name" value="GAG-POL-RELATED RETROTRANSPOSON"/>
    <property type="match status" value="1"/>
</dbReference>
<dbReference type="OrthoDB" id="418757at2759"/>
<dbReference type="Pfam" id="PF25597">
    <property type="entry name" value="SH3_retrovirus"/>
    <property type="match status" value="1"/>
</dbReference>
<dbReference type="InterPro" id="IPR001584">
    <property type="entry name" value="Integrase_cat-core"/>
</dbReference>
<feature type="domain" description="Integrase catalytic" evidence="1">
    <location>
        <begin position="1"/>
        <end position="109"/>
    </location>
</feature>
<organism evidence="2 3">
    <name type="scientific">Mikania micrantha</name>
    <name type="common">bitter vine</name>
    <dbReference type="NCBI Taxonomy" id="192012"/>
    <lineage>
        <taxon>Eukaryota</taxon>
        <taxon>Viridiplantae</taxon>
        <taxon>Streptophyta</taxon>
        <taxon>Embryophyta</taxon>
        <taxon>Tracheophyta</taxon>
        <taxon>Spermatophyta</taxon>
        <taxon>Magnoliopsida</taxon>
        <taxon>eudicotyledons</taxon>
        <taxon>Gunneridae</taxon>
        <taxon>Pentapetalae</taxon>
        <taxon>asterids</taxon>
        <taxon>campanulids</taxon>
        <taxon>Asterales</taxon>
        <taxon>Asteraceae</taxon>
        <taxon>Asteroideae</taxon>
        <taxon>Heliantheae alliance</taxon>
        <taxon>Eupatorieae</taxon>
        <taxon>Mikania</taxon>
    </lineage>
</organism>
<accession>A0A5N6ME75</accession>
<sequence length="787" mass="89605">MLVENQTGRKIKKIRSDNGLEFCSGLFNQFCRENGISRHLTVPGTPQQNGLVERMNRTLLDKVRCMLISSGLPQNFWAEAVMTAAYLVNRSPSSAIEMKCPMEKWSNKSPDYGVLRVFGSVCYAHINQGKLEPRAQKCILLGYPSGVKGYSLLRLEGGSPRVIVSRDVVAFKEELMYKDVVGKADDRFRDSFEGDTGVQIEVEKSGESSNMPSEVTGNQENNDQVREGYSIAVNRPRRTVVLPMRYREGEDLSAVAFSVAEMEAVTEPLGYYEAINSDDKENWMKAMNEEMRSLYQNETWRLVDKPINQKLVDCKWVYKLKEGIEGVEKPRYKARLVAKGFTQREGIDYTEIFSPVVKHTSIRVILALTAVYDLELEQLDVKTAFLHGVLDEQIYMKQPLGFVDKEQPNKVCLLKKSLYGLKQSPRQWYRRFDEYMVKNGFSRSMFDNCVYIMEYSSGRFVYLLLYVDDMLIACEDKRQIQIVKGVLMREFDMKELGSAKKILGMEIQRDRNKKLLYLSQSSYIRKVLKNYSMENCKPVMTPMAQHFKLSKSDCPVTVEEIEEMQNVPYSNAVGSLMYLMVCTRPDIGYAVSLVSRFLSNPGKLHWGAVKWILRYLNGSKDLGLIFGQVNADDPLILGYVDSDFAKDLDRGRSITGYGFKVIGSMVSWKANLQHVVALSTTESEYIALTEAVKEAMWLKGFVTDLGFDQVDALVLCDSQGAVQLSKNQRFHERKKHINVKLHFIRDVIESKEVMVEQIDTLCNAADMFTKALAGSQFQNCLVKLGIG</sequence>
<dbReference type="AlphaFoldDB" id="A0A5N6ME75"/>
<reference evidence="2 3" key="1">
    <citation type="submission" date="2019-05" db="EMBL/GenBank/DDBJ databases">
        <title>Mikania micrantha, genome provides insights into the molecular mechanism of rapid growth.</title>
        <authorList>
            <person name="Liu B."/>
        </authorList>
    </citation>
    <scope>NUCLEOTIDE SEQUENCE [LARGE SCALE GENOMIC DNA]</scope>
    <source>
        <strain evidence="2">NLD-2019</strain>
        <tissue evidence="2">Leaf</tissue>
    </source>
</reference>
<dbReference type="InterPro" id="IPR043502">
    <property type="entry name" value="DNA/RNA_pol_sf"/>
</dbReference>
<evidence type="ECO:0000313" key="2">
    <source>
        <dbReference type="EMBL" id="KAD3338048.1"/>
    </source>
</evidence>
<dbReference type="InterPro" id="IPR057670">
    <property type="entry name" value="SH3_retrovirus"/>
</dbReference>
<keyword evidence="3" id="KW-1185">Reference proteome</keyword>
<dbReference type="SUPFAM" id="SSF56672">
    <property type="entry name" value="DNA/RNA polymerases"/>
    <property type="match status" value="1"/>
</dbReference>
<dbReference type="EMBL" id="SZYD01000016">
    <property type="protein sequence ID" value="KAD3338048.1"/>
    <property type="molecule type" value="Genomic_DNA"/>
</dbReference>
<dbReference type="Gene3D" id="3.30.420.10">
    <property type="entry name" value="Ribonuclease H-like superfamily/Ribonuclease H"/>
    <property type="match status" value="1"/>
</dbReference>
<comment type="caution">
    <text evidence="2">The sequence shown here is derived from an EMBL/GenBank/DDBJ whole genome shotgun (WGS) entry which is preliminary data.</text>
</comment>
<dbReference type="SUPFAM" id="SSF53098">
    <property type="entry name" value="Ribonuclease H-like"/>
    <property type="match status" value="1"/>
</dbReference>